<sequence length="534" mass="58069">MLPLFKEQLKTFAEKEVCDLNNSEDTRKSTFFMKILDWIEKMGNKLPHPFMLFVYLALAVILISSIIGWFGVSFEDPQSGETVAIRPLLSVSGLEYILSSMLDNFTGFAPLGLVLVMMFGIGLAQKVGLMETFMKKTILQAPKRFVTYAVIGTGILGNLASDAAFVIIPPLAAMVFYALGRHPLVGIAAGFAGVGAGFTANVMITGTDALLSGISTEVAQTVNPDITVSPVDNWYFMLFSVLMLMIIGAWITERIIEPRLGTYDPKLGDSSVTTETVEKITPEKNRALRNAGIFGLIYAAIAAILIVPSNGILRGEDGGVLNSPFLSNIIPIILFFFITVAIAYGVTVKAIKKPGDVPDFMASAMKDMAGYIVLIFAASQFISYFGWTNLSSFLAVAGAETLISADFTGLPVLVGFILLAAVLNLFIFSGSAQWALMAPIFIPMFMYLDYNPAFVQLAYRIADSSTNVITPLNPYVPMVLALMKRYDSRSGFGTLFSIMLPYALIFLGIWIAIFIIWTLIGLPIGPGVDMYLNS</sequence>
<feature type="transmembrane region" description="Helical" evidence="1">
    <location>
        <begin position="325"/>
        <end position="347"/>
    </location>
</feature>
<reference evidence="2 3" key="1">
    <citation type="submission" date="2023-07" db="EMBL/GenBank/DDBJ databases">
        <title>Genomic Encyclopedia of Type Strains, Phase IV (KMG-IV): sequencing the most valuable type-strain genomes for metagenomic binning, comparative biology and taxonomic classification.</title>
        <authorList>
            <person name="Goeker M."/>
        </authorList>
    </citation>
    <scope>NUCLEOTIDE SEQUENCE [LARGE SCALE GENOMIC DNA]</scope>
    <source>
        <strain evidence="2 3">DSM 19154</strain>
    </source>
</reference>
<comment type="caution">
    <text evidence="2">The sequence shown here is derived from an EMBL/GenBank/DDBJ whole genome shotgun (WGS) entry which is preliminary data.</text>
</comment>
<gene>
    <name evidence="2" type="ORF">J2S05_003909</name>
</gene>
<dbReference type="Proteomes" id="UP001225034">
    <property type="component" value="Unassembled WGS sequence"/>
</dbReference>
<keyword evidence="3" id="KW-1185">Reference proteome</keyword>
<protein>
    <submittedName>
        <fullName evidence="2">Aminobenzoyl-glutamate transport protein</fullName>
    </submittedName>
</protein>
<accession>A0ABT9YMH4</accession>
<dbReference type="Pfam" id="PF03806">
    <property type="entry name" value="ABG_transport"/>
    <property type="match status" value="1"/>
</dbReference>
<feature type="transmembrane region" description="Helical" evidence="1">
    <location>
        <begin position="407"/>
        <end position="428"/>
    </location>
</feature>
<evidence type="ECO:0000313" key="3">
    <source>
        <dbReference type="Proteomes" id="UP001225034"/>
    </source>
</evidence>
<feature type="transmembrane region" description="Helical" evidence="1">
    <location>
        <begin position="234"/>
        <end position="252"/>
    </location>
</feature>
<feature type="transmembrane region" description="Helical" evidence="1">
    <location>
        <begin position="50"/>
        <end position="72"/>
    </location>
</feature>
<keyword evidence="1" id="KW-0472">Membrane</keyword>
<dbReference type="PANTHER" id="PTHR30282:SF0">
    <property type="entry name" value="P-AMINOBENZOYL-GLUTAMATE TRANSPORT PROTEIN"/>
    <property type="match status" value="1"/>
</dbReference>
<dbReference type="EMBL" id="JAUSUA010000008">
    <property type="protein sequence ID" value="MDQ0209074.1"/>
    <property type="molecule type" value="Genomic_DNA"/>
</dbReference>
<proteinExistence type="predicted"/>
<feature type="transmembrane region" description="Helical" evidence="1">
    <location>
        <begin position="105"/>
        <end position="124"/>
    </location>
</feature>
<feature type="transmembrane region" description="Helical" evidence="1">
    <location>
        <begin position="495"/>
        <end position="520"/>
    </location>
</feature>
<dbReference type="InterPro" id="IPR004697">
    <property type="entry name" value="AbgT"/>
</dbReference>
<feature type="transmembrane region" description="Helical" evidence="1">
    <location>
        <begin position="293"/>
        <end position="313"/>
    </location>
</feature>
<keyword evidence="1" id="KW-0812">Transmembrane</keyword>
<feature type="transmembrane region" description="Helical" evidence="1">
    <location>
        <begin position="440"/>
        <end position="459"/>
    </location>
</feature>
<evidence type="ECO:0000313" key="2">
    <source>
        <dbReference type="EMBL" id="MDQ0209074.1"/>
    </source>
</evidence>
<dbReference type="PANTHER" id="PTHR30282">
    <property type="entry name" value="P-AMINOBENZOYL GLUTAMATE TRANSPORTER"/>
    <property type="match status" value="1"/>
</dbReference>
<feature type="transmembrane region" description="Helical" evidence="1">
    <location>
        <begin position="368"/>
        <end position="387"/>
    </location>
</feature>
<name>A0ABT9YMH4_9BACI</name>
<organism evidence="2 3">
    <name type="scientific">Alkalicoccobacillus murimartini</name>
    <dbReference type="NCBI Taxonomy" id="171685"/>
    <lineage>
        <taxon>Bacteria</taxon>
        <taxon>Bacillati</taxon>
        <taxon>Bacillota</taxon>
        <taxon>Bacilli</taxon>
        <taxon>Bacillales</taxon>
        <taxon>Bacillaceae</taxon>
        <taxon>Alkalicoccobacillus</taxon>
    </lineage>
</organism>
<evidence type="ECO:0000256" key="1">
    <source>
        <dbReference type="SAM" id="Phobius"/>
    </source>
</evidence>
<keyword evidence="1" id="KW-1133">Transmembrane helix</keyword>
<feature type="transmembrane region" description="Helical" evidence="1">
    <location>
        <begin position="145"/>
        <end position="168"/>
    </location>
</feature>